<dbReference type="SUPFAM" id="SSF52540">
    <property type="entry name" value="P-loop containing nucleoside triphosphate hydrolases"/>
    <property type="match status" value="1"/>
</dbReference>
<keyword evidence="2" id="KW-1185">Reference proteome</keyword>
<accession>A0A1S6U891</accession>
<dbReference type="RefSeq" id="WP_078424628.1">
    <property type="nucleotide sequence ID" value="NZ_CP017258.1"/>
</dbReference>
<evidence type="ECO:0000313" key="1">
    <source>
        <dbReference type="EMBL" id="AQW87971.1"/>
    </source>
</evidence>
<sequence length="205" mass="23746">MRSKIIISDDFDGIKNELEIELKHNVKFFISDDFLIENANNVINEAYISEEQDKLLVLMAKSFRIEAQNSLLKVIEEPPRNIFFYIVAPSKNALLPTICSRLIVEYKNRKRKKISSGLNLRQLELKEIYNFIQTIETKERSDDFGKNELKEILSVIILEALEAGFKFSEDELSYFYKIVNLASLNSKAHSILTPLLLNILNKSKK</sequence>
<gene>
    <name evidence="1" type="primary">holB</name>
    <name evidence="1" type="ORF">CPIN18021_1173</name>
</gene>
<dbReference type="EMBL" id="CP017258">
    <property type="protein sequence ID" value="AQW87971.1"/>
    <property type="molecule type" value="Genomic_DNA"/>
</dbReference>
<proteinExistence type="predicted"/>
<keyword evidence="1" id="KW-0548">Nucleotidyltransferase</keyword>
<evidence type="ECO:0000313" key="2">
    <source>
        <dbReference type="Proteomes" id="UP000190868"/>
    </source>
</evidence>
<keyword evidence="1" id="KW-0808">Transferase</keyword>
<dbReference type="EC" id="2.7.7.7" evidence="1"/>
<dbReference type="GO" id="GO:0003887">
    <property type="term" value="F:DNA-directed DNA polymerase activity"/>
    <property type="evidence" value="ECO:0007669"/>
    <property type="project" value="UniProtKB-EC"/>
</dbReference>
<dbReference type="AlphaFoldDB" id="A0A1S6U891"/>
<protein>
    <submittedName>
        <fullName evidence="1">DNA polymerase III, delta prime subunit</fullName>
        <ecNumber evidence="1">2.7.7.7</ecNumber>
    </submittedName>
</protein>
<name>A0A1S6U891_9BACT</name>
<reference evidence="2" key="1">
    <citation type="submission" date="2016-09" db="EMBL/GenBank/DDBJ databases">
        <title>Comparative genomics of the Campylobacter concisus group.</title>
        <authorList>
            <person name="Miller W.G."/>
            <person name="Yee E."/>
            <person name="Chapman M.H."/>
            <person name="Huynh S."/>
            <person name="Bono J.L."/>
            <person name="On S.L.W."/>
            <person name="StLeger J."/>
            <person name="Foster G."/>
            <person name="Parker C.T."/>
        </authorList>
    </citation>
    <scope>NUCLEOTIDE SEQUENCE [LARGE SCALE GENOMIC DNA]</scope>
    <source>
        <strain evidence="2">RM18021</strain>
    </source>
</reference>
<dbReference type="NCBIfam" id="NF006296">
    <property type="entry name" value="PRK08485.1"/>
    <property type="match status" value="1"/>
</dbReference>
<organism evidence="1 2">
    <name type="scientific">Campylobacter pinnipediorum subsp. caledonicus</name>
    <dbReference type="NCBI Taxonomy" id="1874362"/>
    <lineage>
        <taxon>Bacteria</taxon>
        <taxon>Pseudomonadati</taxon>
        <taxon>Campylobacterota</taxon>
        <taxon>Epsilonproteobacteria</taxon>
        <taxon>Campylobacterales</taxon>
        <taxon>Campylobacteraceae</taxon>
        <taxon>Campylobacter</taxon>
    </lineage>
</organism>
<dbReference type="InterPro" id="IPR027417">
    <property type="entry name" value="P-loop_NTPase"/>
</dbReference>
<dbReference type="Proteomes" id="UP000190868">
    <property type="component" value="Chromosome"/>
</dbReference>
<dbReference type="Gene3D" id="3.40.50.300">
    <property type="entry name" value="P-loop containing nucleotide triphosphate hydrolases"/>
    <property type="match status" value="1"/>
</dbReference>
<dbReference type="Pfam" id="PF13177">
    <property type="entry name" value="DNA_pol3_delta2"/>
    <property type="match status" value="1"/>
</dbReference>